<sequence>MSSRQTWEKSSHLENKMMKVFDNITGIAGDVEAVITSYNQGEMLREAVQSVYGQTVRPAGITIVDDGSADEESVRILREIEADTEAPVPVQVIWQENRGVSAARNAGIRNTSSPLVLVLDGDDRLRPAYIEKVRRMLCESSHMVAASSGMQTFGALNAAVCPCGGDVAAFLSRNCCPATHIMRRSAWEMCGGYDESMRSGFEDWEFFLSMLETEPDTSIGIVEEMLIEYRTAPVSSNIKSMDKRLEIMRFIIEKHARTYQKYIAEALLGIEAVSMGRLFKWENEILYALDREGTISSGAEEFLKNPTYGDGGMAAAVRIVSQSDIGKDRGNEKK</sequence>
<accession>A0A9D2T325</accession>
<dbReference type="PANTHER" id="PTHR43685:SF2">
    <property type="entry name" value="GLYCOSYLTRANSFERASE 2-LIKE DOMAIN-CONTAINING PROTEIN"/>
    <property type="match status" value="1"/>
</dbReference>
<dbReference type="InterPro" id="IPR001173">
    <property type="entry name" value="Glyco_trans_2-like"/>
</dbReference>
<dbReference type="InterPro" id="IPR050834">
    <property type="entry name" value="Glycosyltransf_2"/>
</dbReference>
<reference evidence="2" key="2">
    <citation type="submission" date="2021-04" db="EMBL/GenBank/DDBJ databases">
        <authorList>
            <person name="Gilroy R."/>
        </authorList>
    </citation>
    <scope>NUCLEOTIDE SEQUENCE</scope>
    <source>
        <strain evidence="2">CHK165-2605</strain>
    </source>
</reference>
<dbReference type="Gene3D" id="3.90.550.10">
    <property type="entry name" value="Spore Coat Polysaccharide Biosynthesis Protein SpsA, Chain A"/>
    <property type="match status" value="1"/>
</dbReference>
<dbReference type="Proteomes" id="UP000823895">
    <property type="component" value="Unassembled WGS sequence"/>
</dbReference>
<dbReference type="SUPFAM" id="SSF53448">
    <property type="entry name" value="Nucleotide-diphospho-sugar transferases"/>
    <property type="match status" value="1"/>
</dbReference>
<evidence type="ECO:0000313" key="2">
    <source>
        <dbReference type="EMBL" id="HJC43651.1"/>
    </source>
</evidence>
<dbReference type="EMBL" id="DWWI01000175">
    <property type="protein sequence ID" value="HJC43651.1"/>
    <property type="molecule type" value="Genomic_DNA"/>
</dbReference>
<comment type="caution">
    <text evidence="2">The sequence shown here is derived from an EMBL/GenBank/DDBJ whole genome shotgun (WGS) entry which is preliminary data.</text>
</comment>
<dbReference type="AlphaFoldDB" id="A0A9D2T325"/>
<dbReference type="Pfam" id="PF00535">
    <property type="entry name" value="Glycos_transf_2"/>
    <property type="match status" value="1"/>
</dbReference>
<dbReference type="InterPro" id="IPR029044">
    <property type="entry name" value="Nucleotide-diphossugar_trans"/>
</dbReference>
<feature type="domain" description="Glycosyltransferase 2-like" evidence="1">
    <location>
        <begin position="34"/>
        <end position="146"/>
    </location>
</feature>
<evidence type="ECO:0000259" key="1">
    <source>
        <dbReference type="Pfam" id="PF00535"/>
    </source>
</evidence>
<reference evidence="2" key="1">
    <citation type="journal article" date="2021" name="PeerJ">
        <title>Extensive microbial diversity within the chicken gut microbiome revealed by metagenomics and culture.</title>
        <authorList>
            <person name="Gilroy R."/>
            <person name="Ravi A."/>
            <person name="Getino M."/>
            <person name="Pursley I."/>
            <person name="Horton D.L."/>
            <person name="Alikhan N.F."/>
            <person name="Baker D."/>
            <person name="Gharbi K."/>
            <person name="Hall N."/>
            <person name="Watson M."/>
            <person name="Adriaenssens E.M."/>
            <person name="Foster-Nyarko E."/>
            <person name="Jarju S."/>
            <person name="Secka A."/>
            <person name="Antonio M."/>
            <person name="Oren A."/>
            <person name="Chaudhuri R.R."/>
            <person name="La Ragione R."/>
            <person name="Hildebrand F."/>
            <person name="Pallen M.J."/>
        </authorList>
    </citation>
    <scope>NUCLEOTIDE SEQUENCE</scope>
    <source>
        <strain evidence="2">CHK165-2605</strain>
    </source>
</reference>
<proteinExistence type="predicted"/>
<protein>
    <submittedName>
        <fullName evidence="2">Glycosyltransferase family 2 protein</fullName>
    </submittedName>
</protein>
<name>A0A9D2T325_9FIRM</name>
<dbReference type="CDD" id="cd00761">
    <property type="entry name" value="Glyco_tranf_GTA_type"/>
    <property type="match status" value="1"/>
</dbReference>
<dbReference type="PANTHER" id="PTHR43685">
    <property type="entry name" value="GLYCOSYLTRANSFERASE"/>
    <property type="match status" value="1"/>
</dbReference>
<organism evidence="2 3">
    <name type="scientific">Candidatus Mediterraneibacter gallistercoris</name>
    <dbReference type="NCBI Taxonomy" id="2838671"/>
    <lineage>
        <taxon>Bacteria</taxon>
        <taxon>Bacillati</taxon>
        <taxon>Bacillota</taxon>
        <taxon>Clostridia</taxon>
        <taxon>Lachnospirales</taxon>
        <taxon>Lachnospiraceae</taxon>
        <taxon>Mediterraneibacter</taxon>
    </lineage>
</organism>
<gene>
    <name evidence="2" type="ORF">H9756_08245</name>
</gene>
<evidence type="ECO:0000313" key="3">
    <source>
        <dbReference type="Proteomes" id="UP000823895"/>
    </source>
</evidence>